<dbReference type="EMBL" id="FNBH01000002">
    <property type="protein sequence ID" value="SDF85547.1"/>
    <property type="molecule type" value="Genomic_DNA"/>
</dbReference>
<dbReference type="Proteomes" id="UP000199203">
    <property type="component" value="Unassembled WGS sequence"/>
</dbReference>
<evidence type="ECO:0000313" key="1">
    <source>
        <dbReference type="EMBL" id="SDF85547.1"/>
    </source>
</evidence>
<reference evidence="2" key="1">
    <citation type="submission" date="2016-10" db="EMBL/GenBank/DDBJ databases">
        <authorList>
            <person name="Varghese N."/>
            <person name="Submissions S."/>
        </authorList>
    </citation>
    <scope>NUCLEOTIDE SEQUENCE [LARGE SCALE GENOMIC DNA]</scope>
    <source>
        <strain evidence="2">DSM 19684</strain>
    </source>
</reference>
<protein>
    <submittedName>
        <fullName evidence="1">Uncharacterized protein</fullName>
    </submittedName>
</protein>
<sequence>MKYTEKQILEKTKKILQDLQGQFYNEESIKNARFSDKKELSRPEGKTAPVWTVSIDEPVFDAWEFLTISDETGEPLYYQNANMIIHEIKKDDKGNYY</sequence>
<evidence type="ECO:0000313" key="2">
    <source>
        <dbReference type="Proteomes" id="UP000199203"/>
    </source>
</evidence>
<gene>
    <name evidence="1" type="ORF">SAMN05421825_2294</name>
</gene>
<proteinExistence type="predicted"/>
<accession>A0A1G7PH44</accession>
<dbReference type="STRING" id="454006.SAMN05421825_2294"/>
<dbReference type="RefSeq" id="WP_089873552.1">
    <property type="nucleotide sequence ID" value="NZ_FNBH01000002.1"/>
</dbReference>
<organism evidence="1 2">
    <name type="scientific">Epilithonimonas hungarica</name>
    <dbReference type="NCBI Taxonomy" id="454006"/>
    <lineage>
        <taxon>Bacteria</taxon>
        <taxon>Pseudomonadati</taxon>
        <taxon>Bacteroidota</taxon>
        <taxon>Flavobacteriia</taxon>
        <taxon>Flavobacteriales</taxon>
        <taxon>Weeksellaceae</taxon>
        <taxon>Chryseobacterium group</taxon>
        <taxon>Epilithonimonas</taxon>
    </lineage>
</organism>
<dbReference type="AlphaFoldDB" id="A0A1G7PH44"/>
<keyword evidence="2" id="KW-1185">Reference proteome</keyword>
<dbReference type="OrthoDB" id="1367097at2"/>
<name>A0A1G7PH44_9FLAO</name>